<dbReference type="RefSeq" id="WP_388015504.1">
    <property type="nucleotide sequence ID" value="NZ_JBHUDT010000002.1"/>
</dbReference>
<organism evidence="1 2">
    <name type="scientific">Gelatiniphilus marinus</name>
    <dbReference type="NCBI Taxonomy" id="1759464"/>
    <lineage>
        <taxon>Bacteria</taxon>
        <taxon>Pseudomonadati</taxon>
        <taxon>Bacteroidota</taxon>
        <taxon>Flavobacteriia</taxon>
        <taxon>Flavobacteriales</taxon>
        <taxon>Flavobacteriaceae</taxon>
        <taxon>Gelatiniphilus</taxon>
    </lineage>
</organism>
<protein>
    <submittedName>
        <fullName evidence="1">Uncharacterized protein</fullName>
    </submittedName>
</protein>
<sequence length="70" mass="7641">MLDYTLIVGGSYVETTVKWKLEATKLTLKHSNISNYPGATAISMFESFNGGRDNCISGFASYLKEEVNAG</sequence>
<dbReference type="EMBL" id="JBHULK010000002">
    <property type="protein sequence ID" value="MFD2534607.1"/>
    <property type="molecule type" value="Genomic_DNA"/>
</dbReference>
<evidence type="ECO:0000313" key="1">
    <source>
        <dbReference type="EMBL" id="MFD2534607.1"/>
    </source>
</evidence>
<evidence type="ECO:0000313" key="2">
    <source>
        <dbReference type="Proteomes" id="UP001597441"/>
    </source>
</evidence>
<proteinExistence type="predicted"/>
<accession>A0ABW5JRA1</accession>
<reference evidence="2" key="1">
    <citation type="journal article" date="2019" name="Int. J. Syst. Evol. Microbiol.">
        <title>The Global Catalogue of Microorganisms (GCM) 10K type strain sequencing project: providing services to taxonomists for standard genome sequencing and annotation.</title>
        <authorList>
            <consortium name="The Broad Institute Genomics Platform"/>
            <consortium name="The Broad Institute Genome Sequencing Center for Infectious Disease"/>
            <person name="Wu L."/>
            <person name="Ma J."/>
        </authorList>
    </citation>
    <scope>NUCLEOTIDE SEQUENCE [LARGE SCALE GENOMIC DNA]</scope>
    <source>
        <strain evidence="2">KCTC 42903</strain>
    </source>
</reference>
<name>A0ABW5JRA1_9FLAO</name>
<gene>
    <name evidence="1" type="ORF">ACFSQS_05770</name>
</gene>
<dbReference type="Proteomes" id="UP001597441">
    <property type="component" value="Unassembled WGS sequence"/>
</dbReference>
<comment type="caution">
    <text evidence="1">The sequence shown here is derived from an EMBL/GenBank/DDBJ whole genome shotgun (WGS) entry which is preliminary data.</text>
</comment>
<keyword evidence="2" id="KW-1185">Reference proteome</keyword>